<comment type="subcellular location">
    <subcellularLocation>
        <location evidence="1 7">Cell membrane</location>
        <topology evidence="1 7">Multi-pass membrane protein</topology>
    </subcellularLocation>
</comment>
<keyword evidence="2 7" id="KW-0813">Transport</keyword>
<feature type="transmembrane region" description="Helical" evidence="7">
    <location>
        <begin position="210"/>
        <end position="237"/>
    </location>
</feature>
<comment type="similarity">
    <text evidence="7">Belongs to the binding-protein-dependent transport system permease family.</text>
</comment>
<dbReference type="InterPro" id="IPR051393">
    <property type="entry name" value="ABC_transporter_permease"/>
</dbReference>
<proteinExistence type="inferred from homology"/>
<evidence type="ECO:0000313" key="10">
    <source>
        <dbReference type="Proteomes" id="UP000516117"/>
    </source>
</evidence>
<evidence type="ECO:0000313" key="9">
    <source>
        <dbReference type="EMBL" id="QNP57313.1"/>
    </source>
</evidence>
<evidence type="ECO:0000256" key="6">
    <source>
        <dbReference type="ARBA" id="ARBA00023136"/>
    </source>
</evidence>
<organism evidence="9 10">
    <name type="scientific">Tessaracoccus defluvii</name>
    <dbReference type="NCBI Taxonomy" id="1285901"/>
    <lineage>
        <taxon>Bacteria</taxon>
        <taxon>Bacillati</taxon>
        <taxon>Actinomycetota</taxon>
        <taxon>Actinomycetes</taxon>
        <taxon>Propionibacteriales</taxon>
        <taxon>Propionibacteriaceae</taxon>
        <taxon>Tessaracoccus</taxon>
    </lineage>
</organism>
<dbReference type="AlphaFoldDB" id="A0A7H0H9U7"/>
<evidence type="ECO:0000256" key="2">
    <source>
        <dbReference type="ARBA" id="ARBA00022448"/>
    </source>
</evidence>
<dbReference type="KEGG" id="tdf:H9L22_08825"/>
<evidence type="ECO:0000256" key="1">
    <source>
        <dbReference type="ARBA" id="ARBA00004651"/>
    </source>
</evidence>
<evidence type="ECO:0000259" key="8">
    <source>
        <dbReference type="PROSITE" id="PS50928"/>
    </source>
</evidence>
<feature type="domain" description="ABC transmembrane type-1" evidence="8">
    <location>
        <begin position="79"/>
        <end position="293"/>
    </location>
</feature>
<keyword evidence="4 7" id="KW-0812">Transmembrane</keyword>
<dbReference type="Gene3D" id="1.10.3720.10">
    <property type="entry name" value="MetI-like"/>
    <property type="match status" value="1"/>
</dbReference>
<dbReference type="CDD" id="cd06261">
    <property type="entry name" value="TM_PBP2"/>
    <property type="match status" value="1"/>
</dbReference>
<dbReference type="InterPro" id="IPR035906">
    <property type="entry name" value="MetI-like_sf"/>
</dbReference>
<evidence type="ECO:0000256" key="4">
    <source>
        <dbReference type="ARBA" id="ARBA00022692"/>
    </source>
</evidence>
<keyword evidence="6 7" id="KW-0472">Membrane</keyword>
<dbReference type="PANTHER" id="PTHR30193">
    <property type="entry name" value="ABC TRANSPORTER PERMEASE PROTEIN"/>
    <property type="match status" value="1"/>
</dbReference>
<feature type="transmembrane region" description="Helical" evidence="7">
    <location>
        <begin position="21"/>
        <end position="42"/>
    </location>
</feature>
<name>A0A7H0H9U7_9ACTN</name>
<dbReference type="EMBL" id="CP060789">
    <property type="protein sequence ID" value="QNP57313.1"/>
    <property type="molecule type" value="Genomic_DNA"/>
</dbReference>
<sequence length="303" mass="32511">MTTHGRGRRPRPSAVVGGRATPYLYLLPALLVYGAFLLYPLLRSVQFSLYDWPGFGPSTFVGLGNYVDLLDDRKFHAAILHSLILILFYSILPLVVGLLLAAILRRGRVRGLGFFRVVIFLPQVIALVVVAISWHQIYAPNGPLNDFLRAIGLGSVARGWLGDPTFALPAVGMIGFWLMTGLTMLLLLAGMGRIPDDLYEAARLDGAGPVAEFFAITLPAVKAEIATALVLTVIAALKTFDLVYVTTSGGPGNATTVPSFEVYNRAFNLKDVGSASAVAVVLTALVFVINAGISRIGETGVRR</sequence>
<protein>
    <submittedName>
        <fullName evidence="9">Sugar ABC transporter permease</fullName>
    </submittedName>
</protein>
<keyword evidence="10" id="KW-1185">Reference proteome</keyword>
<evidence type="ECO:0000256" key="3">
    <source>
        <dbReference type="ARBA" id="ARBA00022475"/>
    </source>
</evidence>
<dbReference type="Proteomes" id="UP000516117">
    <property type="component" value="Chromosome"/>
</dbReference>
<dbReference type="PROSITE" id="PS50928">
    <property type="entry name" value="ABC_TM1"/>
    <property type="match status" value="1"/>
</dbReference>
<dbReference type="Pfam" id="PF00528">
    <property type="entry name" value="BPD_transp_1"/>
    <property type="match status" value="1"/>
</dbReference>
<evidence type="ECO:0000256" key="5">
    <source>
        <dbReference type="ARBA" id="ARBA00022989"/>
    </source>
</evidence>
<reference evidence="9 10" key="1">
    <citation type="submission" date="2020-08" db="EMBL/GenBank/DDBJ databases">
        <title>Genome sequence of Tessaracoccus defluvii JCM 17540T.</title>
        <authorList>
            <person name="Hyun D.-W."/>
            <person name="Bae J.-W."/>
        </authorList>
    </citation>
    <scope>NUCLEOTIDE SEQUENCE [LARGE SCALE GENOMIC DNA]</scope>
    <source>
        <strain evidence="9 10">JCM 17540</strain>
    </source>
</reference>
<keyword evidence="3" id="KW-1003">Cell membrane</keyword>
<dbReference type="InterPro" id="IPR000515">
    <property type="entry name" value="MetI-like"/>
</dbReference>
<dbReference type="SUPFAM" id="SSF161098">
    <property type="entry name" value="MetI-like"/>
    <property type="match status" value="1"/>
</dbReference>
<feature type="transmembrane region" description="Helical" evidence="7">
    <location>
        <begin position="166"/>
        <end position="189"/>
    </location>
</feature>
<accession>A0A7H0H9U7</accession>
<dbReference type="PANTHER" id="PTHR30193:SF37">
    <property type="entry name" value="INNER MEMBRANE ABC TRANSPORTER PERMEASE PROTEIN YCJO"/>
    <property type="match status" value="1"/>
</dbReference>
<feature type="transmembrane region" description="Helical" evidence="7">
    <location>
        <begin position="114"/>
        <end position="137"/>
    </location>
</feature>
<dbReference type="GO" id="GO:0005886">
    <property type="term" value="C:plasma membrane"/>
    <property type="evidence" value="ECO:0007669"/>
    <property type="project" value="UniProtKB-SubCell"/>
</dbReference>
<feature type="transmembrane region" description="Helical" evidence="7">
    <location>
        <begin position="272"/>
        <end position="293"/>
    </location>
</feature>
<gene>
    <name evidence="9" type="ORF">H9L22_08825</name>
</gene>
<dbReference type="GO" id="GO:0055085">
    <property type="term" value="P:transmembrane transport"/>
    <property type="evidence" value="ECO:0007669"/>
    <property type="project" value="InterPro"/>
</dbReference>
<evidence type="ECO:0000256" key="7">
    <source>
        <dbReference type="RuleBase" id="RU363032"/>
    </source>
</evidence>
<dbReference type="RefSeq" id="WP_187722402.1">
    <property type="nucleotide sequence ID" value="NZ_BAABBL010000006.1"/>
</dbReference>
<feature type="transmembrane region" description="Helical" evidence="7">
    <location>
        <begin position="78"/>
        <end position="102"/>
    </location>
</feature>
<keyword evidence="5 7" id="KW-1133">Transmembrane helix</keyword>